<feature type="transmembrane region" description="Helical" evidence="7">
    <location>
        <begin position="110"/>
        <end position="129"/>
    </location>
</feature>
<accession>A0ABS7BY16</accession>
<protein>
    <submittedName>
        <fullName evidence="9">Carbohydrate ABC transporter permease</fullName>
    </submittedName>
</protein>
<dbReference type="PANTHER" id="PTHR43744">
    <property type="entry name" value="ABC TRANSPORTER PERMEASE PROTEIN MG189-RELATED-RELATED"/>
    <property type="match status" value="1"/>
</dbReference>
<dbReference type="Gene3D" id="1.10.3720.10">
    <property type="entry name" value="MetI-like"/>
    <property type="match status" value="1"/>
</dbReference>
<keyword evidence="4 7" id="KW-0812">Transmembrane</keyword>
<evidence type="ECO:0000256" key="4">
    <source>
        <dbReference type="ARBA" id="ARBA00022692"/>
    </source>
</evidence>
<proteinExistence type="inferred from homology"/>
<feature type="transmembrane region" description="Helical" evidence="7">
    <location>
        <begin position="141"/>
        <end position="162"/>
    </location>
</feature>
<dbReference type="SUPFAM" id="SSF161098">
    <property type="entry name" value="MetI-like"/>
    <property type="match status" value="1"/>
</dbReference>
<comment type="caution">
    <text evidence="9">The sequence shown here is derived from an EMBL/GenBank/DDBJ whole genome shotgun (WGS) entry which is preliminary data.</text>
</comment>
<dbReference type="InterPro" id="IPR000515">
    <property type="entry name" value="MetI-like"/>
</dbReference>
<dbReference type="CDD" id="cd06261">
    <property type="entry name" value="TM_PBP2"/>
    <property type="match status" value="1"/>
</dbReference>
<feature type="transmembrane region" description="Helical" evidence="7">
    <location>
        <begin position="183"/>
        <end position="205"/>
    </location>
</feature>
<keyword evidence="3" id="KW-1003">Cell membrane</keyword>
<feature type="transmembrane region" description="Helical" evidence="7">
    <location>
        <begin position="12"/>
        <end position="32"/>
    </location>
</feature>
<evidence type="ECO:0000256" key="3">
    <source>
        <dbReference type="ARBA" id="ARBA00022475"/>
    </source>
</evidence>
<gene>
    <name evidence="9" type="ORF">K0U00_05785</name>
</gene>
<feature type="transmembrane region" description="Helical" evidence="7">
    <location>
        <begin position="263"/>
        <end position="282"/>
    </location>
</feature>
<dbReference type="EMBL" id="JAHZIK010000087">
    <property type="protein sequence ID" value="MBW7453548.1"/>
    <property type="molecule type" value="Genomic_DNA"/>
</dbReference>
<organism evidence="9 10">
    <name type="scientific">Paenibacillus sepulcri</name>
    <dbReference type="NCBI Taxonomy" id="359917"/>
    <lineage>
        <taxon>Bacteria</taxon>
        <taxon>Bacillati</taxon>
        <taxon>Bacillota</taxon>
        <taxon>Bacilli</taxon>
        <taxon>Bacillales</taxon>
        <taxon>Paenibacillaceae</taxon>
        <taxon>Paenibacillus</taxon>
    </lineage>
</organism>
<comment type="similarity">
    <text evidence="7">Belongs to the binding-protein-dependent transport system permease family.</text>
</comment>
<keyword evidence="10" id="KW-1185">Reference proteome</keyword>
<evidence type="ECO:0000313" key="10">
    <source>
        <dbReference type="Proteomes" id="UP001519887"/>
    </source>
</evidence>
<keyword evidence="5 7" id="KW-1133">Transmembrane helix</keyword>
<evidence type="ECO:0000256" key="2">
    <source>
        <dbReference type="ARBA" id="ARBA00022448"/>
    </source>
</evidence>
<feature type="domain" description="ABC transmembrane type-1" evidence="8">
    <location>
        <begin position="75"/>
        <end position="282"/>
    </location>
</feature>
<dbReference type="RefSeq" id="WP_210046759.1">
    <property type="nucleotide sequence ID" value="NZ_JBHLVU010000039.1"/>
</dbReference>
<sequence length="297" mass="33790">MTEKKTIPDKLFDISVYAYMLVIFLITFYPFWNILVVSLNDATDSVRGGLYLWPRVFTLDSYQTIFRNSELISSVKVTVLRTVVGTPLSVLCICMMAYSLSKRELIGWRFFTLLFIFTMYFGGGLIPTYMIIKSLGLIDSFWVFIFPGLIGVFLMILVRTYIEQLPSELEESAKIDGANDLQIFVRIILPLCVPVLATIALFIGIGHWNAWYDSYIYTYKPELKTLQAILVKILNQFQTGSMVSEAEQMANSTKRIPVSGESIRMAVTMVATLPIVLVYPFIQRFFVKGIMMGAIKS</sequence>
<dbReference type="PROSITE" id="PS50928">
    <property type="entry name" value="ABC_TM1"/>
    <property type="match status" value="1"/>
</dbReference>
<evidence type="ECO:0000256" key="6">
    <source>
        <dbReference type="ARBA" id="ARBA00023136"/>
    </source>
</evidence>
<dbReference type="Pfam" id="PF00528">
    <property type="entry name" value="BPD_transp_1"/>
    <property type="match status" value="1"/>
</dbReference>
<evidence type="ECO:0000256" key="7">
    <source>
        <dbReference type="RuleBase" id="RU363032"/>
    </source>
</evidence>
<dbReference type="InterPro" id="IPR035906">
    <property type="entry name" value="MetI-like_sf"/>
</dbReference>
<dbReference type="PANTHER" id="PTHR43744:SF9">
    <property type="entry name" value="POLYGALACTURONAN_RHAMNOGALACTURONAN TRANSPORT SYSTEM PERMEASE PROTEIN YTCP"/>
    <property type="match status" value="1"/>
</dbReference>
<comment type="subcellular location">
    <subcellularLocation>
        <location evidence="1 7">Cell membrane</location>
        <topology evidence="1 7">Multi-pass membrane protein</topology>
    </subcellularLocation>
</comment>
<evidence type="ECO:0000259" key="8">
    <source>
        <dbReference type="PROSITE" id="PS50928"/>
    </source>
</evidence>
<name>A0ABS7BY16_9BACL</name>
<reference evidence="9 10" key="1">
    <citation type="submission" date="2021-07" db="EMBL/GenBank/DDBJ databases">
        <title>Paenibacillus radiodurans sp. nov., isolated from the southeastern edge of Tengger Desert.</title>
        <authorList>
            <person name="Zhang G."/>
        </authorList>
    </citation>
    <scope>NUCLEOTIDE SEQUENCE [LARGE SCALE GENOMIC DNA]</scope>
    <source>
        <strain evidence="9 10">CCM 7311</strain>
    </source>
</reference>
<dbReference type="Proteomes" id="UP001519887">
    <property type="component" value="Unassembled WGS sequence"/>
</dbReference>
<evidence type="ECO:0000256" key="1">
    <source>
        <dbReference type="ARBA" id="ARBA00004651"/>
    </source>
</evidence>
<evidence type="ECO:0000313" key="9">
    <source>
        <dbReference type="EMBL" id="MBW7453548.1"/>
    </source>
</evidence>
<keyword evidence="2 7" id="KW-0813">Transport</keyword>
<evidence type="ECO:0000256" key="5">
    <source>
        <dbReference type="ARBA" id="ARBA00022989"/>
    </source>
</evidence>
<keyword evidence="6 7" id="KW-0472">Membrane</keyword>